<evidence type="ECO:0000256" key="1">
    <source>
        <dbReference type="ARBA" id="ARBA00001957"/>
    </source>
</evidence>
<dbReference type="InterPro" id="IPR000873">
    <property type="entry name" value="AMP-dep_synth/lig_dom"/>
</dbReference>
<dbReference type="Pfam" id="PF13193">
    <property type="entry name" value="AMP-binding_C"/>
    <property type="match status" value="2"/>
</dbReference>
<evidence type="ECO:0000313" key="7">
    <source>
        <dbReference type="Proteomes" id="UP001499986"/>
    </source>
</evidence>
<reference evidence="6 7" key="1">
    <citation type="journal article" date="2019" name="Int. J. Syst. Evol. Microbiol.">
        <title>The Global Catalogue of Microorganisms (GCM) 10K type strain sequencing project: providing services to taxonomists for standard genome sequencing and annotation.</title>
        <authorList>
            <consortium name="The Broad Institute Genomics Platform"/>
            <consortium name="The Broad Institute Genome Sequencing Center for Infectious Disease"/>
            <person name="Wu L."/>
            <person name="Ma J."/>
        </authorList>
    </citation>
    <scope>NUCLEOTIDE SEQUENCE [LARGE SCALE GENOMIC DNA]</scope>
    <source>
        <strain evidence="6 7">JCM 4358</strain>
    </source>
</reference>
<dbReference type="InterPro" id="IPR029058">
    <property type="entry name" value="AB_hydrolase_fold"/>
</dbReference>
<dbReference type="InterPro" id="IPR025110">
    <property type="entry name" value="AMP-bd_C"/>
</dbReference>
<dbReference type="InterPro" id="IPR023213">
    <property type="entry name" value="CAT-like_dom_sf"/>
</dbReference>
<dbReference type="PROSITE" id="PS50075">
    <property type="entry name" value="CARRIER"/>
    <property type="match status" value="2"/>
</dbReference>
<dbReference type="Gene3D" id="3.40.50.980">
    <property type="match status" value="4"/>
</dbReference>
<evidence type="ECO:0000259" key="5">
    <source>
        <dbReference type="PROSITE" id="PS50075"/>
    </source>
</evidence>
<dbReference type="PROSITE" id="PS00455">
    <property type="entry name" value="AMP_BINDING"/>
    <property type="match status" value="2"/>
</dbReference>
<dbReference type="InterPro" id="IPR036736">
    <property type="entry name" value="ACP-like_sf"/>
</dbReference>
<evidence type="ECO:0000256" key="2">
    <source>
        <dbReference type="ARBA" id="ARBA00022450"/>
    </source>
</evidence>
<dbReference type="CDD" id="cd19531">
    <property type="entry name" value="LCL_NRPS-like"/>
    <property type="match status" value="1"/>
</dbReference>
<sequence length="2202" mass="240359">MTAHETEPSTAALRAALLDKLRGGAGDSPAAGTATTAAARVPAVARTGPLPASSAQERLWFLDQLHGENAAYNVAFALCLDGPLRLDVLRACLTRLVDRHEVLRTRYVKEGEDLFQDIVRTVTLDIPCDDLTRLPESEREAEAHRRLAAHSRIPFSLLSAQPLVRFRVLRSSPTRHHLFANFHHSVTDGWSEDIFFRELWQLYGDAVAGRESRLPEVPVQYADYAVWERGPAATARVDEHVAYWKKQLSGDPAAVELPADRPRPTAPSFRGAGVTVDVPPDVARAIDETGRREHVTPFTVLLTALTALLHRYTGGEDIVVGTPVAARTRPELEQTVGFFVNTVALRTDLSGEPTFAELLVRAREVTLQAQAHQEAPFARVVQEVAPGRDPALNPLFQILCNYLETQESWHVGELTARIVDIAEQSTRFDLELHAEKLTSGGYRCRFVYATDLFDEARVRRLAEHYLTVLATAVHAPRTRVADCALLSGTERDLVVETWNATERPLPEQTVVDLFTEQAARTPDATALLHEDTALTYRELDERSDRLARLLAARGAGPEQVVALTLPRCPDLVVAMVAALKTGAAYLPVEPDYPDDRVAYMLGQARPTLAVTYRSRLDGLPAGVEALVLDAPRTAALLAAQPTGPLDAHEWHGPPSCDDHPAYLIYTSGSTGRPKGVVMPHRGLRNMLAAHRAAFPAGGPGTRVAQFCSVGFDFSVEEILATLLHGKTLVIPPDEVRRSAEQLARWIARHGVNELFAPTAVIEALYEAAREQDIPLDTLTDVIQGGEALTLGERTRAGHRPGSGRRLHNVYGPAETHGVTMYTLPEDSAGWPASAPLGAPIANTRAYVLDSRLRPVPVGVTGELYLAGACLARGYAHHPRLTAERFVACPFGAPGERMYRTGDLAQWQPDGTLQLFGRSDEQVKIRGFRVEPGEVEAALTEQPTVAHAAVTVREDRPGDKYLAAYVTPADGTTLDVTALRTRLARSLPSFMVPAVFVPLDALPLSPNGKLDRKALPAPDHGARDAGRGPRTEAEHLLCGLFAEVLGHPWEDVEASFFAHGGHSLLATRLITRIRGECGVELPLRAVFETPTVAELATRLGARGESRPALERVPRPEAVPLSYAQRRLWFLNRFEDQRAVYNMPWALTLTGPLDVAELEAALGDLVGRHESLRTVFPATDGEPHQYLLSPEQARPRLRLHDTATAQGPGDLSEPVAAAAAEGFDVTVDPPLRAHLFTAGPDTHVLLVVVHHIACDGWSIGPLWRDLSAAYTARRAGRAPQWEPLPVQYADYTLWQRRLLGAPDDPDSVLARQTTYWTEALAGLPDELNLPTCRPRRPDTGHRGGAVPFAVPAALHRRLTDLAQRTGTSTFMVVQTALAALLTRAGAGTDIPLGAPLAGRTDEALDDLVGFFVNTLVLRTDTSGDPTFAELLGRIRSHSLAAYAHQDLPFDRLVESLNPARSAGRHPLFQVMLAFQNNAGGELDLPGLKVRDFPFELRHSMFDLLFNVTEQRDGRGEAAGLSGYVTYRLDLFERGTAEWLVTGLTRMLTALAADPDRRPADVDLLDAAQRHLLLSERNDTDRALPRTSLAALLEHQAARTPDAPALSHGELTLSYRELNERANRLSRLLVARGVGAEDIVALLLPRSPEQVIALLAVVKAGAAYLPLDPRQPADRIAYMLRDASPALTLTTTAVDAALHGRPPARTIHLDTADHTAALAQQPADGLREAERVRPTHPLHSAYLVYTSGSTGRPKGVLMPGRTLINLLTWQADAEDGHAPGRTAQFTTPSFDVSTQEILATLLDGDELVIPDLDVREDFAGFVRWLDRERITTLYAPNVVIETLARIADEEGLRLAALRRVAQAGEALVIGDRMRRFFADRPHCRLLNHYGPAETHVTTSHVLPAEPATWPYAPPIGRPVDNTRCYVLDDRLRPVPPGVPGELYLAGAALARGYAGRPALTAERFVACPFGAPGERMYRTGDIVVWNAEGHLEYRGRADDQVKVRGFRVELGEVEQALAGHPDVGQVKVLAEDHPSRGRQLAAYVVPAAHAEPTARDLREHAARWLPDHMTPARFCTVAAFPASPNGKVDATRLAALATELPAEDRYEPPASPTQHTIAAVWQKLLDTDRVGVHDNFFALGGHSLLATQAVSKLRTALGMPLTMQDFFAHPTVAALAALAESRGTQGRPEEPEVPVVRRARRRTTL</sequence>
<organism evidence="6 7">
    <name type="scientific">Streptomyces coeruleofuscus</name>
    <dbReference type="NCBI Taxonomy" id="66879"/>
    <lineage>
        <taxon>Bacteria</taxon>
        <taxon>Bacillati</taxon>
        <taxon>Actinomycetota</taxon>
        <taxon>Actinomycetes</taxon>
        <taxon>Kitasatosporales</taxon>
        <taxon>Streptomycetaceae</taxon>
        <taxon>Streptomyces</taxon>
    </lineage>
</organism>
<evidence type="ECO:0000256" key="3">
    <source>
        <dbReference type="ARBA" id="ARBA00022553"/>
    </source>
</evidence>
<dbReference type="SUPFAM" id="SSF56801">
    <property type="entry name" value="Acetyl-CoA synthetase-like"/>
    <property type="match status" value="2"/>
</dbReference>
<dbReference type="InterPro" id="IPR009081">
    <property type="entry name" value="PP-bd_ACP"/>
</dbReference>
<feature type="domain" description="Carrier" evidence="5">
    <location>
        <begin position="1027"/>
        <end position="1102"/>
    </location>
</feature>
<dbReference type="CDD" id="cd17651">
    <property type="entry name" value="A_NRPS_VisG_like"/>
    <property type="match status" value="2"/>
</dbReference>
<dbReference type="InterPro" id="IPR020806">
    <property type="entry name" value="PKS_PP-bd"/>
</dbReference>
<proteinExistence type="predicted"/>
<comment type="cofactor">
    <cofactor evidence="1">
        <name>pantetheine 4'-phosphate</name>
        <dbReference type="ChEBI" id="CHEBI:47942"/>
    </cofactor>
</comment>
<dbReference type="PANTHER" id="PTHR45527">
    <property type="entry name" value="NONRIBOSOMAL PEPTIDE SYNTHETASE"/>
    <property type="match status" value="1"/>
</dbReference>
<dbReference type="Pfam" id="PF00501">
    <property type="entry name" value="AMP-binding"/>
    <property type="match status" value="2"/>
</dbReference>
<dbReference type="Gene3D" id="3.40.50.1820">
    <property type="entry name" value="alpha/beta hydrolase"/>
    <property type="match status" value="1"/>
</dbReference>
<dbReference type="RefSeq" id="WP_086850525.1">
    <property type="nucleotide sequence ID" value="NZ_BAAASE010000003.1"/>
</dbReference>
<dbReference type="Gene3D" id="1.10.1200.10">
    <property type="entry name" value="ACP-like"/>
    <property type="match status" value="1"/>
</dbReference>
<feature type="domain" description="Carrier" evidence="5">
    <location>
        <begin position="2105"/>
        <end position="2180"/>
    </location>
</feature>
<dbReference type="Proteomes" id="UP001499986">
    <property type="component" value="Unassembled WGS sequence"/>
</dbReference>
<dbReference type="InterPro" id="IPR001242">
    <property type="entry name" value="Condensation_dom"/>
</dbReference>
<dbReference type="EMBL" id="BAAASE010000003">
    <property type="protein sequence ID" value="GAA2393302.1"/>
    <property type="molecule type" value="Genomic_DNA"/>
</dbReference>
<keyword evidence="2" id="KW-0596">Phosphopantetheine</keyword>
<dbReference type="Pfam" id="PF00550">
    <property type="entry name" value="PP-binding"/>
    <property type="match status" value="2"/>
</dbReference>
<comment type="caution">
    <text evidence="6">The sequence shown here is derived from an EMBL/GenBank/DDBJ whole genome shotgun (WGS) entry which is preliminary data.</text>
</comment>
<name>A0ABN3I3D8_9ACTN</name>
<dbReference type="PANTHER" id="PTHR45527:SF1">
    <property type="entry name" value="FATTY ACID SYNTHASE"/>
    <property type="match status" value="1"/>
</dbReference>
<gene>
    <name evidence="6" type="ORF">GCM10010255_24250</name>
</gene>
<dbReference type="Pfam" id="PF00668">
    <property type="entry name" value="Condensation"/>
    <property type="match status" value="2"/>
</dbReference>
<dbReference type="Gene3D" id="3.30.300.30">
    <property type="match status" value="2"/>
</dbReference>
<evidence type="ECO:0000256" key="4">
    <source>
        <dbReference type="SAM" id="MobiDB-lite"/>
    </source>
</evidence>
<feature type="region of interest" description="Disordered" evidence="4">
    <location>
        <begin position="254"/>
        <end position="274"/>
    </location>
</feature>
<dbReference type="SUPFAM" id="SSF47336">
    <property type="entry name" value="ACP-like"/>
    <property type="match status" value="2"/>
</dbReference>
<dbReference type="PROSITE" id="PS00012">
    <property type="entry name" value="PHOSPHOPANTETHEINE"/>
    <property type="match status" value="1"/>
</dbReference>
<keyword evidence="3" id="KW-0597">Phosphoprotein</keyword>
<dbReference type="Gene3D" id="3.30.559.30">
    <property type="entry name" value="Nonribosomal peptide synthetase, condensation domain"/>
    <property type="match status" value="2"/>
</dbReference>
<feature type="region of interest" description="Disordered" evidence="4">
    <location>
        <begin position="2177"/>
        <end position="2202"/>
    </location>
</feature>
<dbReference type="CDD" id="cd19540">
    <property type="entry name" value="LCL_NRPS-like"/>
    <property type="match status" value="1"/>
</dbReference>
<dbReference type="Gene3D" id="2.30.38.10">
    <property type="entry name" value="Luciferase, Domain 3"/>
    <property type="match status" value="2"/>
</dbReference>
<evidence type="ECO:0000313" key="6">
    <source>
        <dbReference type="EMBL" id="GAA2393302.1"/>
    </source>
</evidence>
<dbReference type="SUPFAM" id="SSF52777">
    <property type="entry name" value="CoA-dependent acyltransferases"/>
    <property type="match status" value="4"/>
</dbReference>
<keyword evidence="7" id="KW-1185">Reference proteome</keyword>
<protein>
    <recommendedName>
        <fullName evidence="5">Carrier domain-containing protein</fullName>
    </recommendedName>
</protein>
<dbReference type="Gene3D" id="3.30.559.10">
    <property type="entry name" value="Chloramphenicol acetyltransferase-like domain"/>
    <property type="match status" value="2"/>
</dbReference>
<dbReference type="InterPro" id="IPR020845">
    <property type="entry name" value="AMP-binding_CS"/>
</dbReference>
<dbReference type="InterPro" id="IPR045851">
    <property type="entry name" value="AMP-bd_C_sf"/>
</dbReference>
<dbReference type="NCBIfam" id="TIGR01733">
    <property type="entry name" value="AA-adenyl-dom"/>
    <property type="match status" value="2"/>
</dbReference>
<dbReference type="InterPro" id="IPR006162">
    <property type="entry name" value="Ppantetheine_attach_site"/>
</dbReference>
<dbReference type="SMART" id="SM00823">
    <property type="entry name" value="PKS_PP"/>
    <property type="match status" value="2"/>
</dbReference>
<accession>A0ABN3I3D8</accession>
<dbReference type="InterPro" id="IPR010071">
    <property type="entry name" value="AA_adenyl_dom"/>
</dbReference>